<accession>A0AAN8RQI6</accession>
<proteinExistence type="predicted"/>
<comment type="caution">
    <text evidence="2">The sequence shown here is derived from an EMBL/GenBank/DDBJ whole genome shotgun (WGS) entry which is preliminary data.</text>
</comment>
<name>A0AAN8RQI6_9PEZI</name>
<keyword evidence="3" id="KW-1185">Reference proteome</keyword>
<evidence type="ECO:0000313" key="3">
    <source>
        <dbReference type="Proteomes" id="UP001313282"/>
    </source>
</evidence>
<sequence length="292" mass="32404">MSSSSLQSSRSRDPLSKISKMSSLDASSSVRAKVGKLDPRFVSKADRDPSQDYKLHCVPKSSKKNHQPKPLPKLALEECQRGSSSSKVLSPETPQKSAERNFKQTIEGFEKQSKLREATVTKSLGQKLALAGLIGKEACTAKPVHPKTAPEDSEGLLALYEEAPGAEHQLGELSLDQQENSRANLARLCRVAYEKGRQDGIAEDRKKLKEESYCRGFKEGHKEGREEGWKEAYCEGYDEGYMKGREYGDKKIEREINETIVELTKNPNALLMSISKPSSQLDTLGTPTLDMI</sequence>
<feature type="region of interest" description="Disordered" evidence="1">
    <location>
        <begin position="1"/>
        <end position="101"/>
    </location>
</feature>
<organism evidence="2 3">
    <name type="scientific">Orbilia javanica</name>
    <dbReference type="NCBI Taxonomy" id="47235"/>
    <lineage>
        <taxon>Eukaryota</taxon>
        <taxon>Fungi</taxon>
        <taxon>Dikarya</taxon>
        <taxon>Ascomycota</taxon>
        <taxon>Pezizomycotina</taxon>
        <taxon>Orbiliomycetes</taxon>
        <taxon>Orbiliales</taxon>
        <taxon>Orbiliaceae</taxon>
        <taxon>Orbilia</taxon>
    </lineage>
</organism>
<evidence type="ECO:0000256" key="1">
    <source>
        <dbReference type="SAM" id="MobiDB-lite"/>
    </source>
</evidence>
<dbReference type="EMBL" id="JAVHNR010000002">
    <property type="protein sequence ID" value="KAK6351462.1"/>
    <property type="molecule type" value="Genomic_DNA"/>
</dbReference>
<evidence type="ECO:0008006" key="4">
    <source>
        <dbReference type="Google" id="ProtNLM"/>
    </source>
</evidence>
<feature type="compositionally biased region" description="Basic and acidic residues" evidence="1">
    <location>
        <begin position="35"/>
        <end position="55"/>
    </location>
</feature>
<feature type="compositionally biased region" description="Polar residues" evidence="1">
    <location>
        <begin position="19"/>
        <end position="30"/>
    </location>
</feature>
<dbReference type="Proteomes" id="UP001313282">
    <property type="component" value="Unassembled WGS sequence"/>
</dbReference>
<feature type="compositionally biased region" description="Polar residues" evidence="1">
    <location>
        <begin position="81"/>
        <end position="96"/>
    </location>
</feature>
<dbReference type="AlphaFoldDB" id="A0AAN8RQI6"/>
<reference evidence="2 3" key="1">
    <citation type="submission" date="2019-10" db="EMBL/GenBank/DDBJ databases">
        <authorList>
            <person name="Palmer J.M."/>
        </authorList>
    </citation>
    <scope>NUCLEOTIDE SEQUENCE [LARGE SCALE GENOMIC DNA]</scope>
    <source>
        <strain evidence="2 3">TWF718</strain>
    </source>
</reference>
<protein>
    <recommendedName>
        <fullName evidence="4">Essential protein Yae1 N-terminal domain-containing protein</fullName>
    </recommendedName>
</protein>
<gene>
    <name evidence="2" type="ORF">TWF718_004622</name>
</gene>
<evidence type="ECO:0000313" key="2">
    <source>
        <dbReference type="EMBL" id="KAK6351462.1"/>
    </source>
</evidence>